<evidence type="ECO:0000256" key="3">
    <source>
        <dbReference type="ARBA" id="ARBA00010136"/>
    </source>
</evidence>
<dbReference type="GO" id="GO:0008270">
    <property type="term" value="F:zinc ion binding"/>
    <property type="evidence" value="ECO:0007669"/>
    <property type="project" value="InterPro"/>
</dbReference>
<keyword evidence="12" id="KW-0472">Membrane</keyword>
<dbReference type="GO" id="GO:0042277">
    <property type="term" value="F:peptide binding"/>
    <property type="evidence" value="ECO:0007669"/>
    <property type="project" value="TreeGrafter"/>
</dbReference>
<keyword evidence="9" id="KW-0378">Hydrolase</keyword>
<evidence type="ECO:0000256" key="11">
    <source>
        <dbReference type="ARBA" id="ARBA00023049"/>
    </source>
</evidence>
<dbReference type="GO" id="GO:0070006">
    <property type="term" value="F:metalloaminopeptidase activity"/>
    <property type="evidence" value="ECO:0007669"/>
    <property type="project" value="TreeGrafter"/>
</dbReference>
<reference evidence="17 18" key="1">
    <citation type="submission" date="2024-03" db="EMBL/GenBank/DDBJ databases">
        <title>Adaptation during the transition from Ophiocordyceps entomopathogen to insect associate is accompanied by gene loss and intensified selection.</title>
        <authorList>
            <person name="Ward C.M."/>
            <person name="Onetto C.A."/>
            <person name="Borneman A.R."/>
        </authorList>
    </citation>
    <scope>NUCLEOTIDE SEQUENCE [LARGE SCALE GENOMIC DNA]</scope>
    <source>
        <strain evidence="17">AWRI1</strain>
        <tissue evidence="17">Single Adult Female</tissue>
    </source>
</reference>
<evidence type="ECO:0000256" key="12">
    <source>
        <dbReference type="ARBA" id="ARBA00023136"/>
    </source>
</evidence>
<dbReference type="GO" id="GO:0005615">
    <property type="term" value="C:extracellular space"/>
    <property type="evidence" value="ECO:0007669"/>
    <property type="project" value="TreeGrafter"/>
</dbReference>
<keyword evidence="8" id="KW-0732">Signal</keyword>
<accession>A0AAN9TDS2</accession>
<dbReference type="EMBL" id="JBBCAQ010000032">
    <property type="protein sequence ID" value="KAK7584255.1"/>
    <property type="molecule type" value="Genomic_DNA"/>
</dbReference>
<dbReference type="GO" id="GO:0006508">
    <property type="term" value="P:proteolysis"/>
    <property type="evidence" value="ECO:0007669"/>
    <property type="project" value="UniProtKB-KW"/>
</dbReference>
<evidence type="ECO:0000313" key="18">
    <source>
        <dbReference type="Proteomes" id="UP001367676"/>
    </source>
</evidence>
<sequence>MDNAEHTHLISFSNFDFSEDVITYDPKSSNVIDEYQTAQFICHEVCHQWLGNYVTMKVWRDLWLNEGFCYYFEDICVGNVFPDWKTIDQMFFRKYLYALTSDGLPSSHPIIIPITTPSDVDQIFDSITYDKGSMVVRMMSIFLGDDVLRDGLVNYIQEYQFSSANSEDLWTALTEVAITRNVLPENFTLKQIMDSWIMQPGYPYIDVKIDYTNRSATLSQKRYLSEDLSGNEASNPCYNIPISYTTSKNPNFEDSKPKYWLTCKGNLTIPADIDESQWLLLNIRVAAFYRTNYEENNLKALQTTLSQTNTYSVISILDRSQIIANIFGMSWTGILKYEKTFNIIKYLEIEDAYIPWRTALESLHDMRNLLVRTEIFQSFQQFVRSFLEPKFLTIGDITKIPDDFMSYRYYTLLIYWACIYDVKSCHDQSVAIFQPWQRQQNPDETNPILPNLRDIVYCEAMKTGGEPVFDFMWKRYINSNVPNEQYTILTAMGCTREKKLLQRILEWTIDSSKIRREDSSQAYWSVVNNDIGFDLAKNFFFNRFDDILN</sequence>
<keyword evidence="7" id="KW-0479">Metal-binding</keyword>
<dbReference type="Proteomes" id="UP001367676">
    <property type="component" value="Unassembled WGS sequence"/>
</dbReference>
<dbReference type="GO" id="GO:0043171">
    <property type="term" value="P:peptide catabolic process"/>
    <property type="evidence" value="ECO:0007669"/>
    <property type="project" value="TreeGrafter"/>
</dbReference>
<organism evidence="17 18">
    <name type="scientific">Parthenolecanium corni</name>
    <dbReference type="NCBI Taxonomy" id="536013"/>
    <lineage>
        <taxon>Eukaryota</taxon>
        <taxon>Metazoa</taxon>
        <taxon>Ecdysozoa</taxon>
        <taxon>Arthropoda</taxon>
        <taxon>Hexapoda</taxon>
        <taxon>Insecta</taxon>
        <taxon>Pterygota</taxon>
        <taxon>Neoptera</taxon>
        <taxon>Paraneoptera</taxon>
        <taxon>Hemiptera</taxon>
        <taxon>Sternorrhyncha</taxon>
        <taxon>Coccoidea</taxon>
        <taxon>Coccidae</taxon>
        <taxon>Parthenolecanium</taxon>
    </lineage>
</organism>
<dbReference type="InterPro" id="IPR050344">
    <property type="entry name" value="Peptidase_M1_aminopeptidases"/>
</dbReference>
<comment type="similarity">
    <text evidence="3">Belongs to the peptidase M1 family.</text>
</comment>
<evidence type="ECO:0000256" key="13">
    <source>
        <dbReference type="ARBA" id="ARBA00023180"/>
    </source>
</evidence>
<name>A0AAN9TDS2_9HEMI</name>
<keyword evidence="13" id="KW-0325">Glycoprotein</keyword>
<evidence type="ECO:0000256" key="10">
    <source>
        <dbReference type="ARBA" id="ARBA00022833"/>
    </source>
</evidence>
<evidence type="ECO:0000256" key="6">
    <source>
        <dbReference type="ARBA" id="ARBA00022670"/>
    </source>
</evidence>
<dbReference type="Gene3D" id="1.25.50.20">
    <property type="match status" value="1"/>
</dbReference>
<dbReference type="PRINTS" id="PR00756">
    <property type="entry name" value="ALADIPTASE"/>
</dbReference>
<dbReference type="GO" id="GO:0098552">
    <property type="term" value="C:side of membrane"/>
    <property type="evidence" value="ECO:0007669"/>
    <property type="project" value="UniProtKB-KW"/>
</dbReference>
<dbReference type="Gene3D" id="2.60.40.1910">
    <property type="match status" value="1"/>
</dbReference>
<evidence type="ECO:0000256" key="1">
    <source>
        <dbReference type="ARBA" id="ARBA00001947"/>
    </source>
</evidence>
<dbReference type="Pfam" id="PF01433">
    <property type="entry name" value="Peptidase_M1"/>
    <property type="match status" value="1"/>
</dbReference>
<keyword evidence="11" id="KW-0482">Metalloprotease</keyword>
<feature type="domain" description="ERAP1-like C-terminal" evidence="16">
    <location>
        <begin position="278"/>
        <end position="548"/>
    </location>
</feature>
<feature type="domain" description="Peptidase M1 membrane alanine aminopeptidase" evidence="15">
    <location>
        <begin position="17"/>
        <end position="196"/>
    </location>
</feature>
<gene>
    <name evidence="17" type="ORF">V9T40_005218</name>
</gene>
<dbReference type="InterPro" id="IPR024571">
    <property type="entry name" value="ERAP1-like_C_dom"/>
</dbReference>
<evidence type="ECO:0000256" key="2">
    <source>
        <dbReference type="ARBA" id="ARBA00004609"/>
    </source>
</evidence>
<keyword evidence="5" id="KW-0336">GPI-anchor</keyword>
<keyword evidence="18" id="KW-1185">Reference proteome</keyword>
<keyword evidence="6" id="KW-0645">Protease</keyword>
<protein>
    <recommendedName>
        <fullName evidence="19">Aminopeptidase</fullName>
    </recommendedName>
</protein>
<dbReference type="InterPro" id="IPR014782">
    <property type="entry name" value="Peptidase_M1_dom"/>
</dbReference>
<dbReference type="Gene3D" id="1.10.390.10">
    <property type="entry name" value="Neutral Protease Domain 2"/>
    <property type="match status" value="1"/>
</dbReference>
<dbReference type="InterPro" id="IPR027268">
    <property type="entry name" value="Peptidase_M4/M1_CTD_sf"/>
</dbReference>
<dbReference type="GO" id="GO:0005737">
    <property type="term" value="C:cytoplasm"/>
    <property type="evidence" value="ECO:0007669"/>
    <property type="project" value="TreeGrafter"/>
</dbReference>
<dbReference type="FunFam" id="2.60.40.1910:FF:000008">
    <property type="entry name" value="Aminopeptidase"/>
    <property type="match status" value="1"/>
</dbReference>
<comment type="subcellular location">
    <subcellularLocation>
        <location evidence="2">Cell membrane</location>
        <topology evidence="2">Lipid-anchor</topology>
        <topology evidence="2">GPI-anchor</topology>
    </subcellularLocation>
</comment>
<evidence type="ECO:0000256" key="4">
    <source>
        <dbReference type="ARBA" id="ARBA00022475"/>
    </source>
</evidence>
<evidence type="ECO:0000256" key="14">
    <source>
        <dbReference type="ARBA" id="ARBA00023288"/>
    </source>
</evidence>
<evidence type="ECO:0000259" key="15">
    <source>
        <dbReference type="Pfam" id="PF01433"/>
    </source>
</evidence>
<evidence type="ECO:0000256" key="9">
    <source>
        <dbReference type="ARBA" id="ARBA00022801"/>
    </source>
</evidence>
<comment type="cofactor">
    <cofactor evidence="1">
        <name>Zn(2+)</name>
        <dbReference type="ChEBI" id="CHEBI:29105"/>
    </cofactor>
</comment>
<comment type="caution">
    <text evidence="17">The sequence shown here is derived from an EMBL/GenBank/DDBJ whole genome shotgun (WGS) entry which is preliminary data.</text>
</comment>
<keyword evidence="4" id="KW-1003">Cell membrane</keyword>
<dbReference type="AlphaFoldDB" id="A0AAN9TDS2"/>
<dbReference type="Pfam" id="PF11838">
    <property type="entry name" value="ERAP1_C"/>
    <property type="match status" value="1"/>
</dbReference>
<evidence type="ECO:0000259" key="16">
    <source>
        <dbReference type="Pfam" id="PF11838"/>
    </source>
</evidence>
<evidence type="ECO:0000313" key="17">
    <source>
        <dbReference type="EMBL" id="KAK7584255.1"/>
    </source>
</evidence>
<keyword evidence="10" id="KW-0862">Zinc</keyword>
<evidence type="ECO:0008006" key="19">
    <source>
        <dbReference type="Google" id="ProtNLM"/>
    </source>
</evidence>
<dbReference type="PANTHER" id="PTHR11533">
    <property type="entry name" value="PROTEASE M1 ZINC METALLOPROTEASE"/>
    <property type="match status" value="1"/>
</dbReference>
<dbReference type="InterPro" id="IPR001930">
    <property type="entry name" value="Peptidase_M1"/>
</dbReference>
<evidence type="ECO:0000256" key="8">
    <source>
        <dbReference type="ARBA" id="ARBA00022729"/>
    </source>
</evidence>
<proteinExistence type="inferred from homology"/>
<dbReference type="GO" id="GO:0005886">
    <property type="term" value="C:plasma membrane"/>
    <property type="evidence" value="ECO:0007669"/>
    <property type="project" value="UniProtKB-SubCell"/>
</dbReference>
<keyword evidence="14" id="KW-0449">Lipoprotein</keyword>
<dbReference type="PANTHER" id="PTHR11533:SF253">
    <property type="entry name" value="AMINOPEPTIDASE-RELATED"/>
    <property type="match status" value="1"/>
</dbReference>
<dbReference type="SUPFAM" id="SSF55486">
    <property type="entry name" value="Metalloproteases ('zincins'), catalytic domain"/>
    <property type="match status" value="1"/>
</dbReference>
<evidence type="ECO:0000256" key="7">
    <source>
        <dbReference type="ARBA" id="ARBA00022723"/>
    </source>
</evidence>
<evidence type="ECO:0000256" key="5">
    <source>
        <dbReference type="ARBA" id="ARBA00022622"/>
    </source>
</evidence>